<reference evidence="2 3" key="1">
    <citation type="submission" date="2018-11" db="EMBL/GenBank/DDBJ databases">
        <title>Flavobacterium sp. nov., YIM 102701-2 draft genome.</title>
        <authorList>
            <person name="Li G."/>
            <person name="Jiang Y."/>
        </authorList>
    </citation>
    <scope>NUCLEOTIDE SEQUENCE [LARGE SCALE GENOMIC DNA]</scope>
    <source>
        <strain evidence="2 3">YIM 102701-2</strain>
    </source>
</reference>
<keyword evidence="3" id="KW-1185">Reference proteome</keyword>
<evidence type="ECO:0000313" key="3">
    <source>
        <dbReference type="Proteomes" id="UP000275719"/>
    </source>
</evidence>
<evidence type="ECO:0000313" key="2">
    <source>
        <dbReference type="EMBL" id="RRJ92400.1"/>
    </source>
</evidence>
<dbReference type="AlphaFoldDB" id="A0A3P3WBH9"/>
<comment type="caution">
    <text evidence="2">The sequence shown here is derived from an EMBL/GenBank/DDBJ whole genome shotgun (WGS) entry which is preliminary data.</text>
</comment>
<evidence type="ECO:0000256" key="1">
    <source>
        <dbReference type="SAM" id="SignalP"/>
    </source>
</evidence>
<gene>
    <name evidence="2" type="ORF">EG240_03085</name>
</gene>
<name>A0A3P3WBH9_9FLAO</name>
<accession>A0A3P3WBH9</accession>
<feature type="signal peptide" evidence="1">
    <location>
        <begin position="1"/>
        <end position="18"/>
    </location>
</feature>
<evidence type="ECO:0008006" key="4">
    <source>
        <dbReference type="Google" id="ProtNLM"/>
    </source>
</evidence>
<dbReference type="OrthoDB" id="1347667at2"/>
<proteinExistence type="predicted"/>
<sequence length="167" mass="19628">MKKHLLLTFFLLIQNANAQYLNGSVFEYDIASDNILEVYYNDLSVCEIDLEKQKIVNDYYWFEDGIIYEIDTDYEQIIGKYSKNEITVYDETFDLEKPVFSKMKLTKKNDSKYEIKISCYGNRITIEEKNLQVSDVIKLWLIMKGAERVIQRNKNADSIFEAIQIGG</sequence>
<organism evidence="2 3">
    <name type="scientific">Paenimyroides tangerinum</name>
    <dbReference type="NCBI Taxonomy" id="2488728"/>
    <lineage>
        <taxon>Bacteria</taxon>
        <taxon>Pseudomonadati</taxon>
        <taxon>Bacteroidota</taxon>
        <taxon>Flavobacteriia</taxon>
        <taxon>Flavobacteriales</taxon>
        <taxon>Flavobacteriaceae</taxon>
        <taxon>Paenimyroides</taxon>
    </lineage>
</organism>
<dbReference type="RefSeq" id="WP_125017321.1">
    <property type="nucleotide sequence ID" value="NZ_RQVQ01000005.1"/>
</dbReference>
<keyword evidence="1" id="KW-0732">Signal</keyword>
<feature type="chain" id="PRO_5018310554" description="DUF4968 domain-containing protein" evidence="1">
    <location>
        <begin position="19"/>
        <end position="167"/>
    </location>
</feature>
<dbReference type="EMBL" id="RQVQ01000005">
    <property type="protein sequence ID" value="RRJ92400.1"/>
    <property type="molecule type" value="Genomic_DNA"/>
</dbReference>
<dbReference type="Proteomes" id="UP000275719">
    <property type="component" value="Unassembled WGS sequence"/>
</dbReference>
<protein>
    <recommendedName>
        <fullName evidence="4">DUF4968 domain-containing protein</fullName>
    </recommendedName>
</protein>